<accession>H1Z4H2</accession>
<keyword evidence="2" id="KW-1185">Reference proteome</keyword>
<protein>
    <recommendedName>
        <fullName evidence="3">HNH endonuclease</fullName>
    </recommendedName>
</protein>
<dbReference type="AlphaFoldDB" id="H1Z4H2"/>
<sequence>MGDSRKNPSAKDIKILFSKAAGRCSFRDCRKNIVLDTDDDGSINQIGQIAHIVAHSSKGPRGDENYTDKELNCYDNYILLCPTCHKIVDEQPEKYSVDVLRKIKTEHENWVSDQLEISVAKVDFAELEIAAKAISSGENFEGSDYTVISPEEKILKNGLGKRSRRLISMGLCGSGEVSKYLSEMSKLDPDFPDRLKNGFKKKYLELNREFSGDDLFMEMLTHFQGAEHDFGQDAARLVILTHMFEICEVFEK</sequence>
<gene>
    <name evidence="1" type="ORF">Metlim_2682</name>
</gene>
<name>H1Z4H2_9EURY</name>
<evidence type="ECO:0000313" key="2">
    <source>
        <dbReference type="Proteomes" id="UP000005741"/>
    </source>
</evidence>
<proteinExistence type="predicted"/>
<dbReference type="CDD" id="cd00085">
    <property type="entry name" value="HNHc"/>
    <property type="match status" value="1"/>
</dbReference>
<dbReference type="HOGENOM" id="CLU_1122940_0_0_2"/>
<reference evidence="1 2" key="1">
    <citation type="submission" date="2011-10" db="EMBL/GenBank/DDBJ databases">
        <title>The Improved High-Quality Draft genome of Methanoplanus limicola DSM 2279.</title>
        <authorList>
            <consortium name="US DOE Joint Genome Institute (JGI-PGF)"/>
            <person name="Lucas S."/>
            <person name="Copeland A."/>
            <person name="Lapidus A."/>
            <person name="Glavina del Rio T."/>
            <person name="Dalin E."/>
            <person name="Tice H."/>
            <person name="Bruce D."/>
            <person name="Goodwin L."/>
            <person name="Pitluck S."/>
            <person name="Peters L."/>
            <person name="Mikhailova N."/>
            <person name="Lu M."/>
            <person name="Kyrpides N."/>
            <person name="Mavromatis K."/>
            <person name="Ivanova N."/>
            <person name="Markowitz V."/>
            <person name="Cheng J.-F."/>
            <person name="Hugenholtz P."/>
            <person name="Woyke T."/>
            <person name="Wu D."/>
            <person name="Wirth R."/>
            <person name="Brambilla E.-M."/>
            <person name="Klenk H.-P."/>
            <person name="Eisen J.A."/>
        </authorList>
    </citation>
    <scope>NUCLEOTIDE SEQUENCE [LARGE SCALE GENOMIC DNA]</scope>
    <source>
        <strain evidence="1 2">DSM 2279</strain>
    </source>
</reference>
<organism evidence="1 2">
    <name type="scientific">Methanoplanus limicola DSM 2279</name>
    <dbReference type="NCBI Taxonomy" id="937775"/>
    <lineage>
        <taxon>Archaea</taxon>
        <taxon>Methanobacteriati</taxon>
        <taxon>Methanobacteriota</taxon>
        <taxon>Stenosarchaea group</taxon>
        <taxon>Methanomicrobia</taxon>
        <taxon>Methanomicrobiales</taxon>
        <taxon>Methanomicrobiaceae</taxon>
        <taxon>Methanoplanus</taxon>
    </lineage>
</organism>
<evidence type="ECO:0000313" key="1">
    <source>
        <dbReference type="EMBL" id="EHQ36720.1"/>
    </source>
</evidence>
<dbReference type="EMBL" id="CM001436">
    <property type="protein sequence ID" value="EHQ36720.1"/>
    <property type="molecule type" value="Genomic_DNA"/>
</dbReference>
<evidence type="ECO:0008006" key="3">
    <source>
        <dbReference type="Google" id="ProtNLM"/>
    </source>
</evidence>
<dbReference type="InParanoid" id="H1Z4H2"/>
<dbReference type="Proteomes" id="UP000005741">
    <property type="component" value="Chromosome"/>
</dbReference>
<dbReference type="OrthoDB" id="111518at2157"/>
<dbReference type="STRING" id="937775.Metlim_2682"/>
<dbReference type="InterPro" id="IPR003615">
    <property type="entry name" value="HNH_nuc"/>
</dbReference>
<dbReference type="RefSeq" id="WP_004079259.1">
    <property type="nucleotide sequence ID" value="NZ_CM001436.1"/>
</dbReference>